<evidence type="ECO:0000256" key="6">
    <source>
        <dbReference type="ARBA" id="ARBA00022695"/>
    </source>
</evidence>
<feature type="compositionally biased region" description="Basic and acidic residues" evidence="13">
    <location>
        <begin position="318"/>
        <end position="337"/>
    </location>
</feature>
<reference evidence="15" key="2">
    <citation type="submission" date="2020-11" db="EMBL/GenBank/DDBJ databases">
        <authorList>
            <person name="Cecchin M."/>
            <person name="Marcolungo L."/>
            <person name="Rossato M."/>
            <person name="Girolomoni L."/>
            <person name="Cosentino E."/>
            <person name="Cuine S."/>
            <person name="Li-Beisson Y."/>
            <person name="Delledonne M."/>
            <person name="Ballottari M."/>
        </authorList>
    </citation>
    <scope>NUCLEOTIDE SEQUENCE</scope>
    <source>
        <strain evidence="15">211/11P</strain>
        <tissue evidence="15">Whole cell</tissue>
    </source>
</reference>
<dbReference type="Pfam" id="PF04998">
    <property type="entry name" value="RNA_pol_Rpb1_5"/>
    <property type="match status" value="1"/>
</dbReference>
<organism evidence="15 16">
    <name type="scientific">Chlorella vulgaris</name>
    <name type="common">Green alga</name>
    <dbReference type="NCBI Taxonomy" id="3077"/>
    <lineage>
        <taxon>Eukaryota</taxon>
        <taxon>Viridiplantae</taxon>
        <taxon>Chlorophyta</taxon>
        <taxon>core chlorophytes</taxon>
        <taxon>Trebouxiophyceae</taxon>
        <taxon>Chlorellales</taxon>
        <taxon>Chlorellaceae</taxon>
        <taxon>Chlorella clade</taxon>
        <taxon>Chlorella</taxon>
    </lineage>
</organism>
<accession>A0A9D4THT1</accession>
<dbReference type="EC" id="2.7.7.6" evidence="12"/>
<feature type="domain" description="RNA polymerase N-terminal" evidence="14">
    <location>
        <begin position="434"/>
        <end position="768"/>
    </location>
</feature>
<dbReference type="Gene3D" id="2.40.40.20">
    <property type="match status" value="1"/>
</dbReference>
<dbReference type="InterPro" id="IPR006592">
    <property type="entry name" value="RNA_pol_N"/>
</dbReference>
<comment type="similarity">
    <text evidence="2">Belongs to the RNA polymerase beta' chain family. RpoC1 subfamily.</text>
</comment>
<evidence type="ECO:0000256" key="4">
    <source>
        <dbReference type="ARBA" id="ARBA00022640"/>
    </source>
</evidence>
<dbReference type="SMART" id="SM00663">
    <property type="entry name" value="RPOLA_N"/>
    <property type="match status" value="1"/>
</dbReference>
<feature type="region of interest" description="Disordered" evidence="13">
    <location>
        <begin position="1482"/>
        <end position="1596"/>
    </location>
</feature>
<dbReference type="GO" id="GO:0005736">
    <property type="term" value="C:RNA polymerase I complex"/>
    <property type="evidence" value="ECO:0007669"/>
    <property type="project" value="TreeGrafter"/>
</dbReference>
<dbReference type="Gene3D" id="3.30.1490.180">
    <property type="entry name" value="RNA polymerase ii"/>
    <property type="match status" value="1"/>
</dbReference>
<dbReference type="FunFam" id="4.10.860.120:FF:000006">
    <property type="entry name" value="DNA-directed RNA polymerase subunit"/>
    <property type="match status" value="1"/>
</dbReference>
<feature type="compositionally biased region" description="Low complexity" evidence="13">
    <location>
        <begin position="1487"/>
        <end position="1497"/>
    </location>
</feature>
<name>A0A9D4THT1_CHLVU</name>
<evidence type="ECO:0000256" key="2">
    <source>
        <dbReference type="ARBA" id="ARBA00007207"/>
    </source>
</evidence>
<dbReference type="GO" id="GO:0003899">
    <property type="term" value="F:DNA-directed RNA polymerase activity"/>
    <property type="evidence" value="ECO:0007669"/>
    <property type="project" value="UniProtKB-EC"/>
</dbReference>
<feature type="region of interest" description="Disordered" evidence="13">
    <location>
        <begin position="634"/>
        <end position="658"/>
    </location>
</feature>
<keyword evidence="9" id="KW-0460">Magnesium</keyword>
<dbReference type="Gene3D" id="4.10.860.120">
    <property type="entry name" value="RNA polymerase II, clamp domain"/>
    <property type="match status" value="1"/>
</dbReference>
<dbReference type="Pfam" id="PF04983">
    <property type="entry name" value="RNA_pol_Rpb1_3"/>
    <property type="match status" value="1"/>
</dbReference>
<keyword evidence="10 12" id="KW-0804">Transcription</keyword>
<evidence type="ECO:0000256" key="13">
    <source>
        <dbReference type="SAM" id="MobiDB-lite"/>
    </source>
</evidence>
<dbReference type="OrthoDB" id="270392at2759"/>
<dbReference type="InterPro" id="IPR044893">
    <property type="entry name" value="RNA_pol_Rpb1_clamp_domain"/>
</dbReference>
<evidence type="ECO:0000256" key="3">
    <source>
        <dbReference type="ARBA" id="ARBA00022478"/>
    </source>
</evidence>
<feature type="region of interest" description="Disordered" evidence="13">
    <location>
        <begin position="287"/>
        <end position="343"/>
    </location>
</feature>
<evidence type="ECO:0000256" key="5">
    <source>
        <dbReference type="ARBA" id="ARBA00022679"/>
    </source>
</evidence>
<keyword evidence="11" id="KW-0539">Nucleus</keyword>
<evidence type="ECO:0000313" key="16">
    <source>
        <dbReference type="Proteomes" id="UP001055712"/>
    </source>
</evidence>
<feature type="compositionally biased region" description="Acidic residues" evidence="13">
    <location>
        <begin position="1559"/>
        <end position="1573"/>
    </location>
</feature>
<dbReference type="Pfam" id="PF04997">
    <property type="entry name" value="RNA_pol_Rpb1_1"/>
    <property type="match status" value="1"/>
</dbReference>
<dbReference type="Pfam" id="PF05000">
    <property type="entry name" value="RNA_pol_Rpb1_4"/>
    <property type="match status" value="1"/>
</dbReference>
<sequence>MQSSLHSKEITTATVEAVSFGFFNDEEVRKISVKRIVAPMIFDNMKTAVRGGLYDPALGPMDPKARCATCGLTSYECPGHFGHIELAVPLYNPLVFITLYKLLRCTCLHCFKFRMVGAEVERFRRRLQLLSQGRLVEAQDLIVGTSAAAKKAGGEILDEALNQFADIPTGAGKQFSYNVAKGIKESAIRASSGKGPRSPECMTAQTLEAMIETIGDFFKKQPTGGKCHNCNANNPTIKREGHSKLFMMPLSAKKRAQNQVQNTPILSVLARLSQDAQEVESLEAELAKGVEQADASRKQRQQATKDEDGDGAWGAGGDIKEADDGEDYKKDDFKGGDMMDFDGDEERAQLPASKARRTAVLESAVEASLGGANPKYLTPSEVMEVMRRTWELNEPILAFIYPADVARRQRRRGAAAAAAASAGNAAKRRCQGYHEFFVQTVPVAPNRFRPVNNVGDMTYEHPQNVLLLRLINGTLDLQGVHRDVPAGLTPEEAAQAQLGKSLRLWLDLQNSLNALIDSNAAENTHGVGGIKQLLEKKEGLFRKNMMGKRVNFAARSVISPDVYLNGGEIGVPPYFAARLSFPERVTPWNAEKLREAVLAGPGRNPGATAIEDERGRIVLLRKDRKSREIAAKQLLGGGGGAGGSSMSSHKARSGGGQYGGGRIVYRTMEDGDFMLTNRQPTLHKPGMMGHRARVMRSERTIRFHYANCATFNADFDGDEINLHLPQDHFGRAEGYNIVHADEQFFAPTDGKPLRGLIQDHIVGGTLMTMKDTFFTQSEYSRLIYECIAQDCSGSWEIWMEEPTVLKPQKLWTGKQVFTAVLMHYTRDQLPFTMFADSKVPNDIWGKNNGEGQMHIWRNHLIAGCVDKATFGKHGLLHIIYELYGAERTSTITAALSRLFTASLQRRGFTCGMSDVFLVESAEEERRQLLRKADVRCMEAAAKFVGMLGPELLVEQGMQMDEAYAVRDGPIRSALSERFRTNAEKAGVGLDMKSSGAMHPLSSEVVKVCLPGGQRKPFRHNMMALMTITGAKGSVVNFSQISCLLGQQELEGRRVPRTSSGKTLPCFAPFDAGARSGGFVGDRFLTGLRPQEYYFHCMAGREGLVDTTVKTSRSGYLQRCLVKNLESLKVHYDSTVRDDCDQSIVQFYYGEDGIDPTQTGCLKTFPFLFYNSPQFSVQLEAARTLNFPRIDRQAEEEKQARDMVRKRANSLMLEGAKNAKDDRTLPLNAHFFQATLGVTSEGFQDALTNSIFGGGMLPPNPKGVDKAYEKEEKALRKAAKKGGSDKFGNMDPLDFQRLMHVKWYRSLVQPGEAVGVIAAQSIGEPSTQMTLNTFHMAGRGEANVTLGIPRLREILMTAAASIKTPVMTLPLHSGLGEEAAADLAVRLKRIRLAEALRSLAVEENVIAKTDAVAFGRGRIYTIRMQFFPESMYPPELEVKWEEISGCFTKGFVPKLQAAIKAAIKRASSLGANIAPVAAARVGGEEGGRPLTSEAAAPSARRRSEKDGDDENAEEDEQYREGKLRFTGGHGEQASYGAGDEEDVQIQRQITREEQRRDASDNEEEEVLADGDAEEAAAAASPASGAKGGKRGAAGGLESSAGVDDERLMCEVSITVPLDCPKLLMRELVEKAAADTIMRGVPGVSKSYTLEAAADGRQVLQTDGINVRGVWACQDLIDCARLSCNSPAAMLVAYGVEACRATVVKEVSGVFGAYGIGVDPRHLSLIADFMTHLGGYRACNRMGINACTSPFLKISFETAASFLVSATLHGDIDDLSSPASRVVLGRTVGVGTGSMGLVQNMNASPAQLAC</sequence>
<dbReference type="InterPro" id="IPR042102">
    <property type="entry name" value="RNA_pol_Rpb1_3_sf"/>
</dbReference>
<keyword evidence="6 12" id="KW-0548">Nucleotidyltransferase</keyword>
<evidence type="ECO:0000256" key="10">
    <source>
        <dbReference type="ARBA" id="ARBA00023163"/>
    </source>
</evidence>
<dbReference type="Gene3D" id="1.10.150.390">
    <property type="match status" value="1"/>
</dbReference>
<keyword evidence="8" id="KW-0862">Zinc</keyword>
<dbReference type="Gene3D" id="3.30.70.2850">
    <property type="match status" value="1"/>
</dbReference>
<dbReference type="Gene3D" id="1.10.274.100">
    <property type="entry name" value="RNA polymerase Rpb1, domain 3"/>
    <property type="match status" value="1"/>
</dbReference>
<dbReference type="InterPro" id="IPR007083">
    <property type="entry name" value="RNA_pol_Rpb1_4"/>
</dbReference>
<evidence type="ECO:0000313" key="15">
    <source>
        <dbReference type="EMBL" id="KAI3425875.1"/>
    </source>
</evidence>
<keyword evidence="16" id="KW-1185">Reference proteome</keyword>
<keyword evidence="4" id="KW-0934">Plastid</keyword>
<keyword evidence="7" id="KW-0479">Metal-binding</keyword>
<dbReference type="Proteomes" id="UP001055712">
    <property type="component" value="Unassembled WGS sequence"/>
</dbReference>
<dbReference type="EMBL" id="SIDB01000011">
    <property type="protein sequence ID" value="KAI3425875.1"/>
    <property type="molecule type" value="Genomic_DNA"/>
</dbReference>
<proteinExistence type="inferred from homology"/>
<evidence type="ECO:0000259" key="14">
    <source>
        <dbReference type="SMART" id="SM00663"/>
    </source>
</evidence>
<evidence type="ECO:0000256" key="12">
    <source>
        <dbReference type="RuleBase" id="RU004279"/>
    </source>
</evidence>
<dbReference type="SUPFAM" id="SSF64484">
    <property type="entry name" value="beta and beta-prime subunits of DNA dependent RNA-polymerase"/>
    <property type="match status" value="1"/>
</dbReference>
<evidence type="ECO:0000256" key="11">
    <source>
        <dbReference type="ARBA" id="ARBA00023242"/>
    </source>
</evidence>
<dbReference type="CDD" id="cd02735">
    <property type="entry name" value="RNAP_I_Rpa1_C"/>
    <property type="match status" value="1"/>
</dbReference>
<dbReference type="InterPro" id="IPR045867">
    <property type="entry name" value="DNA-dir_RpoC_beta_prime"/>
</dbReference>
<feature type="compositionally biased region" description="Basic and acidic residues" evidence="13">
    <location>
        <begin position="1548"/>
        <end position="1558"/>
    </location>
</feature>
<gene>
    <name evidence="15" type="ORF">D9Q98_007848</name>
</gene>
<dbReference type="Gene3D" id="6.10.250.2940">
    <property type="match status" value="1"/>
</dbReference>
<dbReference type="Pfam" id="PF00623">
    <property type="entry name" value="RNA_pol_Rpb1_2"/>
    <property type="match status" value="1"/>
</dbReference>
<protein>
    <recommendedName>
        <fullName evidence="12">DNA-directed RNA polymerase subunit</fullName>
        <ecNumber evidence="12">2.7.7.6</ecNumber>
    </recommendedName>
</protein>
<comment type="function">
    <text evidence="12">DNA-dependent RNA polymerase catalyzes the transcription of DNA into RNA using the four ribonucleoside triphosphates as substrates.</text>
</comment>
<dbReference type="Gene3D" id="1.10.132.30">
    <property type="match status" value="1"/>
</dbReference>
<dbReference type="Gene3D" id="6.20.50.80">
    <property type="match status" value="1"/>
</dbReference>
<reference evidence="15" key="1">
    <citation type="journal article" date="2019" name="Plant J.">
        <title>Chlorella vulgaris genome assembly and annotation reveals the molecular basis for metabolic acclimation to high light conditions.</title>
        <authorList>
            <person name="Cecchin M."/>
            <person name="Marcolungo L."/>
            <person name="Rossato M."/>
            <person name="Girolomoni L."/>
            <person name="Cosentino E."/>
            <person name="Cuine S."/>
            <person name="Li-Beisson Y."/>
            <person name="Delledonne M."/>
            <person name="Ballottari M."/>
        </authorList>
    </citation>
    <scope>NUCLEOTIDE SEQUENCE</scope>
    <source>
        <strain evidence="15">211/11P</strain>
    </source>
</reference>
<evidence type="ECO:0000256" key="8">
    <source>
        <dbReference type="ARBA" id="ARBA00022833"/>
    </source>
</evidence>
<dbReference type="PANTHER" id="PTHR19376">
    <property type="entry name" value="DNA-DIRECTED RNA POLYMERASE"/>
    <property type="match status" value="1"/>
</dbReference>
<feature type="compositionally biased region" description="Low complexity" evidence="13">
    <location>
        <begin position="1574"/>
        <end position="1583"/>
    </location>
</feature>
<evidence type="ECO:0000256" key="1">
    <source>
        <dbReference type="ARBA" id="ARBA00004123"/>
    </source>
</evidence>
<dbReference type="InterPro" id="IPR000722">
    <property type="entry name" value="RNA_pol_asu"/>
</dbReference>
<dbReference type="GO" id="GO:0046872">
    <property type="term" value="F:metal ion binding"/>
    <property type="evidence" value="ECO:0007669"/>
    <property type="project" value="UniProtKB-KW"/>
</dbReference>
<dbReference type="InterPro" id="IPR007080">
    <property type="entry name" value="RNA_pol_Rpb1_1"/>
</dbReference>
<feature type="compositionally biased region" description="Acidic residues" evidence="13">
    <location>
        <begin position="1505"/>
        <end position="1516"/>
    </location>
</feature>
<keyword evidence="3 12" id="KW-0240">DNA-directed RNA polymerase</keyword>
<evidence type="ECO:0000256" key="9">
    <source>
        <dbReference type="ARBA" id="ARBA00022842"/>
    </source>
</evidence>
<comment type="caution">
    <text evidence="15">The sequence shown here is derived from an EMBL/GenBank/DDBJ whole genome shotgun (WGS) entry which is preliminary data.</text>
</comment>
<dbReference type="InterPro" id="IPR007066">
    <property type="entry name" value="RNA_pol_Rpb1_3"/>
</dbReference>
<dbReference type="CDD" id="cd01435">
    <property type="entry name" value="RNAP_I_RPA1_N"/>
    <property type="match status" value="1"/>
</dbReference>
<dbReference type="GO" id="GO:0006351">
    <property type="term" value="P:DNA-templated transcription"/>
    <property type="evidence" value="ECO:0007669"/>
    <property type="project" value="InterPro"/>
</dbReference>
<dbReference type="GO" id="GO:0003677">
    <property type="term" value="F:DNA binding"/>
    <property type="evidence" value="ECO:0007669"/>
    <property type="project" value="InterPro"/>
</dbReference>
<dbReference type="InterPro" id="IPR007081">
    <property type="entry name" value="RNA_pol_Rpb1_5"/>
</dbReference>
<comment type="subcellular location">
    <subcellularLocation>
        <location evidence="1">Nucleus</location>
    </subcellularLocation>
</comment>
<dbReference type="InterPro" id="IPR015699">
    <property type="entry name" value="DNA-dir_RNA_pol1_lsu_N"/>
</dbReference>
<dbReference type="InterPro" id="IPR038120">
    <property type="entry name" value="Rpb1_funnel_sf"/>
</dbReference>
<dbReference type="InterPro" id="IPR047107">
    <property type="entry name" value="DNA-dir_RNA_pol1_lsu_C"/>
</dbReference>
<dbReference type="PANTHER" id="PTHR19376:SF11">
    <property type="entry name" value="DNA-DIRECTED RNA POLYMERASE I SUBUNIT RPA1"/>
    <property type="match status" value="1"/>
</dbReference>
<keyword evidence="5 12" id="KW-0808">Transferase</keyword>
<evidence type="ECO:0000256" key="7">
    <source>
        <dbReference type="ARBA" id="ARBA00022723"/>
    </source>
</evidence>
<comment type="catalytic activity">
    <reaction evidence="12">
        <text>RNA(n) + a ribonucleoside 5'-triphosphate = RNA(n+1) + diphosphate</text>
        <dbReference type="Rhea" id="RHEA:21248"/>
        <dbReference type="Rhea" id="RHEA-COMP:14527"/>
        <dbReference type="Rhea" id="RHEA-COMP:17342"/>
        <dbReference type="ChEBI" id="CHEBI:33019"/>
        <dbReference type="ChEBI" id="CHEBI:61557"/>
        <dbReference type="ChEBI" id="CHEBI:140395"/>
        <dbReference type="EC" id="2.7.7.6"/>
    </reaction>
</comment>